<keyword evidence="5 7" id="KW-0687">Ribonucleoprotein</keyword>
<dbReference type="Proteomes" id="UP000178092">
    <property type="component" value="Unassembled WGS sequence"/>
</dbReference>
<gene>
    <name evidence="7" type="primary">rplI</name>
    <name evidence="10" type="ORF">A3C04_01405</name>
</gene>
<name>A0A1G2R245_9BACT</name>
<dbReference type="SUPFAM" id="SSF55658">
    <property type="entry name" value="L9 N-domain-like"/>
    <property type="match status" value="1"/>
</dbReference>
<reference evidence="10 11" key="1">
    <citation type="journal article" date="2016" name="Nat. Commun.">
        <title>Thousands of microbial genomes shed light on interconnected biogeochemical processes in an aquifer system.</title>
        <authorList>
            <person name="Anantharaman K."/>
            <person name="Brown C.T."/>
            <person name="Hug L.A."/>
            <person name="Sharon I."/>
            <person name="Castelle C.J."/>
            <person name="Probst A.J."/>
            <person name="Thomas B.C."/>
            <person name="Singh A."/>
            <person name="Wilkins M.J."/>
            <person name="Karaoz U."/>
            <person name="Brodie E.L."/>
            <person name="Williams K.H."/>
            <person name="Hubbard S.S."/>
            <person name="Banfield J.F."/>
        </authorList>
    </citation>
    <scope>NUCLEOTIDE SEQUENCE [LARGE SCALE GENOMIC DNA]</scope>
</reference>
<proteinExistence type="inferred from homology"/>
<dbReference type="GO" id="GO:1990904">
    <property type="term" value="C:ribonucleoprotein complex"/>
    <property type="evidence" value="ECO:0007669"/>
    <property type="project" value="UniProtKB-KW"/>
</dbReference>
<evidence type="ECO:0000259" key="8">
    <source>
        <dbReference type="Pfam" id="PF01281"/>
    </source>
</evidence>
<organism evidence="10 11">
    <name type="scientific">Candidatus Wildermuthbacteria bacterium RIFCSPHIGHO2_02_FULL_45_25</name>
    <dbReference type="NCBI Taxonomy" id="1802450"/>
    <lineage>
        <taxon>Bacteria</taxon>
        <taxon>Candidatus Wildermuthiibacteriota</taxon>
    </lineage>
</organism>
<evidence type="ECO:0000256" key="4">
    <source>
        <dbReference type="ARBA" id="ARBA00022980"/>
    </source>
</evidence>
<keyword evidence="2 7" id="KW-0699">rRNA-binding</keyword>
<dbReference type="AlphaFoldDB" id="A0A1G2R245"/>
<dbReference type="GO" id="GO:0003735">
    <property type="term" value="F:structural constituent of ribosome"/>
    <property type="evidence" value="ECO:0007669"/>
    <property type="project" value="InterPro"/>
</dbReference>
<dbReference type="Pfam" id="PF01281">
    <property type="entry name" value="Ribosomal_L9_N"/>
    <property type="match status" value="1"/>
</dbReference>
<evidence type="ECO:0000256" key="2">
    <source>
        <dbReference type="ARBA" id="ARBA00022730"/>
    </source>
</evidence>
<dbReference type="GO" id="GO:0005840">
    <property type="term" value="C:ribosome"/>
    <property type="evidence" value="ECO:0007669"/>
    <property type="project" value="UniProtKB-KW"/>
</dbReference>
<evidence type="ECO:0000256" key="5">
    <source>
        <dbReference type="ARBA" id="ARBA00023274"/>
    </source>
</evidence>
<dbReference type="InterPro" id="IPR020069">
    <property type="entry name" value="Ribosomal_bL9_C"/>
</dbReference>
<evidence type="ECO:0000256" key="7">
    <source>
        <dbReference type="HAMAP-Rule" id="MF_00503"/>
    </source>
</evidence>
<dbReference type="GO" id="GO:0019843">
    <property type="term" value="F:rRNA binding"/>
    <property type="evidence" value="ECO:0007669"/>
    <property type="project" value="UniProtKB-UniRule"/>
</dbReference>
<dbReference type="InterPro" id="IPR020070">
    <property type="entry name" value="Ribosomal_bL9_N"/>
</dbReference>
<dbReference type="EMBL" id="MHTV01000033">
    <property type="protein sequence ID" value="OHA66459.1"/>
    <property type="molecule type" value="Genomic_DNA"/>
</dbReference>
<dbReference type="Gene3D" id="3.40.5.10">
    <property type="entry name" value="Ribosomal protein L9, N-terminal domain"/>
    <property type="match status" value="1"/>
</dbReference>
<evidence type="ECO:0000256" key="3">
    <source>
        <dbReference type="ARBA" id="ARBA00022884"/>
    </source>
</evidence>
<feature type="domain" description="Ribosomal protein L9" evidence="8">
    <location>
        <begin position="1"/>
        <end position="44"/>
    </location>
</feature>
<protein>
    <recommendedName>
        <fullName evidence="6 7">Large ribosomal subunit protein bL9</fullName>
    </recommendedName>
</protein>
<dbReference type="NCBIfam" id="TIGR00158">
    <property type="entry name" value="L9"/>
    <property type="match status" value="1"/>
</dbReference>
<comment type="caution">
    <text evidence="10">The sequence shown here is derived from an EMBL/GenBank/DDBJ whole genome shotgun (WGS) entry which is preliminary data.</text>
</comment>
<keyword evidence="4 7" id="KW-0689">Ribosomal protein</keyword>
<evidence type="ECO:0000256" key="6">
    <source>
        <dbReference type="ARBA" id="ARBA00035292"/>
    </source>
</evidence>
<dbReference type="PANTHER" id="PTHR21368">
    <property type="entry name" value="50S RIBOSOMAL PROTEIN L9"/>
    <property type="match status" value="1"/>
</dbReference>
<comment type="function">
    <text evidence="7">Binds to the 23S rRNA.</text>
</comment>
<sequence>MKVVLIQDVENLGKKFEVKEVADGYARNMLIPQGLVKLATPEVIEWAELQKQIVTEKAEEGLKNSQQVASKLDDLEVQINVKVGESGQLFESITAQKIAERLKEIGFEVKKNQVKLEEPIKEFGEFPVKISLDHNLEAEIRLIVGEG</sequence>
<dbReference type="GO" id="GO:0006412">
    <property type="term" value="P:translation"/>
    <property type="evidence" value="ECO:0007669"/>
    <property type="project" value="UniProtKB-UniRule"/>
</dbReference>
<dbReference type="Pfam" id="PF03948">
    <property type="entry name" value="Ribosomal_L9_C"/>
    <property type="match status" value="1"/>
</dbReference>
<dbReference type="InterPro" id="IPR036791">
    <property type="entry name" value="Ribosomal_bL9_C_sf"/>
</dbReference>
<evidence type="ECO:0000256" key="1">
    <source>
        <dbReference type="ARBA" id="ARBA00010605"/>
    </source>
</evidence>
<dbReference type="InterPro" id="IPR009027">
    <property type="entry name" value="Ribosomal_bL9/RNase_H1_N"/>
</dbReference>
<dbReference type="InterPro" id="IPR020594">
    <property type="entry name" value="Ribosomal_bL9_bac/chp"/>
</dbReference>
<keyword evidence="3 7" id="KW-0694">RNA-binding</keyword>
<dbReference type="HAMAP" id="MF_00503">
    <property type="entry name" value="Ribosomal_bL9"/>
    <property type="match status" value="1"/>
</dbReference>
<dbReference type="Gene3D" id="3.10.430.100">
    <property type="entry name" value="Ribosomal protein L9, C-terminal domain"/>
    <property type="match status" value="1"/>
</dbReference>
<feature type="domain" description="Large ribosomal subunit protein bL9 C-terminal" evidence="9">
    <location>
        <begin position="64"/>
        <end position="144"/>
    </location>
</feature>
<evidence type="ECO:0000313" key="11">
    <source>
        <dbReference type="Proteomes" id="UP000178092"/>
    </source>
</evidence>
<comment type="similarity">
    <text evidence="1 7">Belongs to the bacterial ribosomal protein bL9 family.</text>
</comment>
<dbReference type="InterPro" id="IPR036935">
    <property type="entry name" value="Ribosomal_bL9_N_sf"/>
</dbReference>
<evidence type="ECO:0000259" key="9">
    <source>
        <dbReference type="Pfam" id="PF03948"/>
    </source>
</evidence>
<dbReference type="InterPro" id="IPR000244">
    <property type="entry name" value="Ribosomal_bL9"/>
</dbReference>
<accession>A0A1G2R245</accession>
<evidence type="ECO:0000313" key="10">
    <source>
        <dbReference type="EMBL" id="OHA66459.1"/>
    </source>
</evidence>
<dbReference type="SUPFAM" id="SSF55653">
    <property type="entry name" value="Ribosomal protein L9 C-domain"/>
    <property type="match status" value="1"/>
</dbReference>